<reference evidence="3 4" key="1">
    <citation type="submission" date="2016-03" db="EMBL/GenBank/DDBJ databases">
        <authorList>
            <person name="Ploux O."/>
        </authorList>
    </citation>
    <scope>NUCLEOTIDE SEQUENCE [LARGE SCALE GENOMIC DNA]</scope>
    <source>
        <strain evidence="3 4">URUG2</strain>
    </source>
</reference>
<keyword evidence="2" id="KW-0472">Membrane</keyword>
<gene>
    <name evidence="3" type="ORF">RCC_11014</name>
</gene>
<keyword evidence="4" id="KW-1185">Reference proteome</keyword>
<accession>A0A2D3V783</accession>
<dbReference type="GeneID" id="35606047"/>
<evidence type="ECO:0000313" key="4">
    <source>
        <dbReference type="Proteomes" id="UP000225277"/>
    </source>
</evidence>
<dbReference type="AlphaFoldDB" id="A0A2D3V783"/>
<evidence type="ECO:0000313" key="3">
    <source>
        <dbReference type="EMBL" id="CZT25286.1"/>
    </source>
</evidence>
<evidence type="ECO:0000256" key="1">
    <source>
        <dbReference type="SAM" id="MobiDB-lite"/>
    </source>
</evidence>
<dbReference type="EMBL" id="FJUY01000026">
    <property type="protein sequence ID" value="CZT25286.1"/>
    <property type="molecule type" value="Genomic_DNA"/>
</dbReference>
<dbReference type="Proteomes" id="UP000225277">
    <property type="component" value="Unassembled WGS sequence"/>
</dbReference>
<keyword evidence="2" id="KW-1133">Transmembrane helix</keyword>
<evidence type="ECO:0000256" key="2">
    <source>
        <dbReference type="SAM" id="Phobius"/>
    </source>
</evidence>
<keyword evidence="2" id="KW-0812">Transmembrane</keyword>
<sequence>MAFTPLLESNISTAFPTIQAPPLGSRQPTRRSRYPLDSTDGQNTSSYDHGSLPCGGDPHIGHNVFWGTTKFLVSMEVFVAILVVGTMSFLETRI</sequence>
<dbReference type="RefSeq" id="XP_023632009.1">
    <property type="nucleotide sequence ID" value="XM_023776241.1"/>
</dbReference>
<protein>
    <submittedName>
        <fullName evidence="3">Uncharacterized protein</fullName>
    </submittedName>
</protein>
<feature type="compositionally biased region" description="Polar residues" evidence="1">
    <location>
        <begin position="39"/>
        <end position="48"/>
    </location>
</feature>
<name>A0A2D3V783_9PEZI</name>
<proteinExistence type="predicted"/>
<feature type="region of interest" description="Disordered" evidence="1">
    <location>
        <begin position="16"/>
        <end position="52"/>
    </location>
</feature>
<feature type="transmembrane region" description="Helical" evidence="2">
    <location>
        <begin position="71"/>
        <end position="90"/>
    </location>
</feature>
<organism evidence="3 4">
    <name type="scientific">Ramularia collo-cygni</name>
    <dbReference type="NCBI Taxonomy" id="112498"/>
    <lineage>
        <taxon>Eukaryota</taxon>
        <taxon>Fungi</taxon>
        <taxon>Dikarya</taxon>
        <taxon>Ascomycota</taxon>
        <taxon>Pezizomycotina</taxon>
        <taxon>Dothideomycetes</taxon>
        <taxon>Dothideomycetidae</taxon>
        <taxon>Mycosphaerellales</taxon>
        <taxon>Mycosphaerellaceae</taxon>
        <taxon>Ramularia</taxon>
    </lineage>
</organism>